<dbReference type="GO" id="GO:0051056">
    <property type="term" value="P:regulation of small GTPase mediated signal transduction"/>
    <property type="evidence" value="ECO:0007669"/>
    <property type="project" value="InterPro"/>
</dbReference>
<dbReference type="OrthoDB" id="2499658at2759"/>
<dbReference type="GO" id="GO:0005737">
    <property type="term" value="C:cytoplasm"/>
    <property type="evidence" value="ECO:0007669"/>
    <property type="project" value="TreeGrafter"/>
</dbReference>
<feature type="compositionally biased region" description="Low complexity" evidence="2">
    <location>
        <begin position="469"/>
        <end position="485"/>
    </location>
</feature>
<evidence type="ECO:0000313" key="5">
    <source>
        <dbReference type="Proteomes" id="UP000288216"/>
    </source>
</evidence>
<proteinExistence type="predicted"/>
<dbReference type="InterPro" id="IPR003109">
    <property type="entry name" value="GoLoco_motif"/>
</dbReference>
<evidence type="ECO:0000256" key="1">
    <source>
        <dbReference type="ARBA" id="ARBA00022468"/>
    </source>
</evidence>
<dbReference type="SMART" id="SM00390">
    <property type="entry name" value="GoLoco"/>
    <property type="match status" value="1"/>
</dbReference>
<dbReference type="Proteomes" id="UP000288216">
    <property type="component" value="Unassembled WGS sequence"/>
</dbReference>
<reference evidence="4 5" key="1">
    <citation type="journal article" date="2018" name="Nat. Ecol. Evol.">
        <title>Shark genomes provide insights into elasmobranch evolution and the origin of vertebrates.</title>
        <authorList>
            <person name="Hara Y"/>
            <person name="Yamaguchi K"/>
            <person name="Onimaru K"/>
            <person name="Kadota M"/>
            <person name="Koyanagi M"/>
            <person name="Keeley SD"/>
            <person name="Tatsumi K"/>
            <person name="Tanaka K"/>
            <person name="Motone F"/>
            <person name="Kageyama Y"/>
            <person name="Nozu R"/>
            <person name="Adachi N"/>
            <person name="Nishimura O"/>
            <person name="Nakagawa R"/>
            <person name="Tanegashima C"/>
            <person name="Kiyatake I"/>
            <person name="Matsumoto R"/>
            <person name="Murakumo K"/>
            <person name="Nishida K"/>
            <person name="Terakita A"/>
            <person name="Kuratani S"/>
            <person name="Sato K"/>
            <person name="Hyodo S Kuraku.S."/>
        </authorList>
    </citation>
    <scope>NUCLEOTIDE SEQUENCE [LARGE SCALE GENOMIC DNA]</scope>
</reference>
<gene>
    <name evidence="4" type="ORF">scyTo_0006052</name>
</gene>
<accession>A0A401PF57</accession>
<sequence length="740" mass="82549">TSQFRKHDGGDHISNSLEPPSPESQPSFATPSYLKNSDLFEMIEKMQGCRMDEQRCPLPPPLKTEEDYIPYPSVHEVLQREPPYPIILLPQFGGYWIEGTNHEIRSSPETEQLPSPPSKLKLECNSIAKLYRKQFLGKEHFNYYCIDSALGHLVFSLKYDVIGDQEHLRLLLRTKYKTYQDVIPISCLTEFPNVVQMAKLVCEEVNVDRFYPVLYPKASRLIVTFDEHVISNHFKFGVIYQKFGQTSEEELFTNNEEGPAFVEFLELLGEKVELQDFKGFRGGLDVAHGQTGTESTYCRFRSKEIMFHVSTKLPYTEGDAQQLQRKRHIGNDIVAIVFQDENTPFVPDMIASNFLHAYIVVQVESSCSNNTVYKVSVTARDDVPFFGPALPDPAIFKKERTRSALLETLYEELHVNSQAMMGLGNEDEKIENGGSGGGGGGFFESFKRVIRSRSQSMDAMGLSNKKQNTVSTSHSGSFTHSTGETIKTPGISLLVPGKSPTKHGRRGSAIGIGTIEESLIIPGKSPTRKKSGPFSSRRSSAIGIENIQEVVERRESTASTQKTPDSGHVSQEPKSENSSTQSSPEMPTTMNRVILNQKVSNEGQDLSRSSSNASSFASVVEENEALEDYDTGMDSLSSVGTPHKRDSFTYSTWLDDSISATSALSGGSSTGGPRPLLDVSKAGDLLRPEIKIKLERPEQQRLGQNYQKRHKLLELRRNRMFATNEDDALLSKGNQQKPGL</sequence>
<organism evidence="4 5">
    <name type="scientific">Scyliorhinus torazame</name>
    <name type="common">Cloudy catshark</name>
    <name type="synonym">Catulus torazame</name>
    <dbReference type="NCBI Taxonomy" id="75743"/>
    <lineage>
        <taxon>Eukaryota</taxon>
        <taxon>Metazoa</taxon>
        <taxon>Chordata</taxon>
        <taxon>Craniata</taxon>
        <taxon>Vertebrata</taxon>
        <taxon>Chondrichthyes</taxon>
        <taxon>Elasmobranchii</taxon>
        <taxon>Galeomorphii</taxon>
        <taxon>Galeoidea</taxon>
        <taxon>Carcharhiniformes</taxon>
        <taxon>Scyliorhinidae</taxon>
        <taxon>Scyliorhinus</taxon>
    </lineage>
</organism>
<dbReference type="GO" id="GO:0005096">
    <property type="term" value="F:GTPase activator activity"/>
    <property type="evidence" value="ECO:0007669"/>
    <property type="project" value="UniProtKB-KW"/>
</dbReference>
<dbReference type="PANTHER" id="PTHR15711:SF3">
    <property type="entry name" value="RAP1 GTPASE-ACTIVATING PROTEIN 1"/>
    <property type="match status" value="1"/>
</dbReference>
<protein>
    <recommendedName>
        <fullName evidence="3">Rap-GAP domain-containing protein</fullName>
    </recommendedName>
</protein>
<name>A0A401PF57_SCYTO</name>
<dbReference type="EMBL" id="BFAA01001976">
    <property type="protein sequence ID" value="GCB71739.1"/>
    <property type="molecule type" value="Genomic_DNA"/>
</dbReference>
<dbReference type="InterPro" id="IPR050989">
    <property type="entry name" value="Rap1_Ran_GAP"/>
</dbReference>
<feature type="compositionally biased region" description="Polar residues" evidence="2">
    <location>
        <begin position="576"/>
        <end position="588"/>
    </location>
</feature>
<evidence type="ECO:0000313" key="4">
    <source>
        <dbReference type="EMBL" id="GCB71739.1"/>
    </source>
</evidence>
<dbReference type="PROSITE" id="PS50877">
    <property type="entry name" value="GOLOCO"/>
    <property type="match status" value="1"/>
</dbReference>
<keyword evidence="1" id="KW-0343">GTPase activation</keyword>
<dbReference type="FunFam" id="3.40.50.11210:FF:000001">
    <property type="entry name" value="Ral GTPase-activating protein subunit alpha-1 isoform 1"/>
    <property type="match status" value="1"/>
</dbReference>
<dbReference type="InterPro" id="IPR000331">
    <property type="entry name" value="Rap/Ran_GAP_dom"/>
</dbReference>
<dbReference type="Pfam" id="PF02145">
    <property type="entry name" value="Rap_GAP"/>
    <property type="match status" value="1"/>
</dbReference>
<evidence type="ECO:0000256" key="2">
    <source>
        <dbReference type="SAM" id="MobiDB-lite"/>
    </source>
</evidence>
<dbReference type="Gene3D" id="3.40.50.11210">
    <property type="entry name" value="Rap/Ran-GAP"/>
    <property type="match status" value="1"/>
</dbReference>
<dbReference type="AlphaFoldDB" id="A0A401PF57"/>
<feature type="non-terminal residue" evidence="4">
    <location>
        <position position="1"/>
    </location>
</feature>
<dbReference type="Pfam" id="PF21022">
    <property type="entry name" value="Rap-GAP_dimer"/>
    <property type="match status" value="1"/>
</dbReference>
<dbReference type="InterPro" id="IPR035974">
    <property type="entry name" value="Rap/Ran-GAP_sf"/>
</dbReference>
<comment type="caution">
    <text evidence="4">The sequence shown here is derived from an EMBL/GenBank/DDBJ whole genome shotgun (WGS) entry which is preliminary data.</text>
</comment>
<feature type="region of interest" description="Disordered" evidence="2">
    <location>
        <begin position="1"/>
        <end position="31"/>
    </location>
</feature>
<dbReference type="Pfam" id="PF02188">
    <property type="entry name" value="GoLoco"/>
    <property type="match status" value="1"/>
</dbReference>
<dbReference type="OMA" id="HHSAAME"/>
<keyword evidence="5" id="KW-1185">Reference proteome</keyword>
<dbReference type="PROSITE" id="PS50085">
    <property type="entry name" value="RAPGAP"/>
    <property type="match status" value="1"/>
</dbReference>
<dbReference type="STRING" id="75743.A0A401PF57"/>
<feature type="region of interest" description="Disordered" evidence="2">
    <location>
        <begin position="454"/>
        <end position="508"/>
    </location>
</feature>
<dbReference type="SUPFAM" id="SSF111347">
    <property type="entry name" value="Rap/Ran-GAP"/>
    <property type="match status" value="1"/>
</dbReference>
<evidence type="ECO:0000259" key="3">
    <source>
        <dbReference type="PROSITE" id="PS50085"/>
    </source>
</evidence>
<feature type="domain" description="Rap-GAP" evidence="3">
    <location>
        <begin position="222"/>
        <end position="460"/>
    </location>
</feature>
<feature type="region of interest" description="Disordered" evidence="2">
    <location>
        <begin position="520"/>
        <end position="588"/>
    </location>
</feature>
<dbReference type="PANTHER" id="PTHR15711">
    <property type="entry name" value="RAP GTPASE-ACTIVATING PROTEIN"/>
    <property type="match status" value="1"/>
</dbReference>
<feature type="compositionally biased region" description="Basic and acidic residues" evidence="2">
    <location>
        <begin position="1"/>
        <end position="11"/>
    </location>
</feature>
<dbReference type="Gene3D" id="6.10.140.210">
    <property type="match status" value="1"/>
</dbReference>